<dbReference type="FunFam" id="1.20.1560.10:FF:000048">
    <property type="entry name" value="ATP-binding cassette sub-family B member 10, mitochondrial"/>
    <property type="match status" value="1"/>
</dbReference>
<dbReference type="PROSITE" id="PS00211">
    <property type="entry name" value="ABC_TRANSPORTER_1"/>
    <property type="match status" value="1"/>
</dbReference>
<dbReference type="STRING" id="158441.A0A226EPX0"/>
<evidence type="ECO:0000256" key="8">
    <source>
        <dbReference type="ARBA" id="ARBA00022840"/>
    </source>
</evidence>
<dbReference type="PROSITE" id="PS50893">
    <property type="entry name" value="ABC_TRANSPORTER_2"/>
    <property type="match status" value="1"/>
</dbReference>
<keyword evidence="3" id="KW-0813">Transport</keyword>
<keyword evidence="7" id="KW-0999">Mitochondrion inner membrane</keyword>
<evidence type="ECO:0000256" key="17">
    <source>
        <dbReference type="ARBA" id="ARBA00055589"/>
    </source>
</evidence>
<comment type="subcellular location">
    <subcellularLocation>
        <location evidence="1">Mitochondrion inner membrane</location>
        <topology evidence="1">Multi-pass membrane protein</topology>
    </subcellularLocation>
</comment>
<feature type="transmembrane region" description="Helical" evidence="21">
    <location>
        <begin position="259"/>
        <end position="276"/>
    </location>
</feature>
<keyword evidence="13" id="KW-0007">Acetylation</keyword>
<keyword evidence="14" id="KW-0496">Mitochondrion</keyword>
<evidence type="ECO:0000256" key="15">
    <source>
        <dbReference type="ARBA" id="ARBA00023136"/>
    </source>
</evidence>
<evidence type="ECO:0000256" key="2">
    <source>
        <dbReference type="ARBA" id="ARBA00005580"/>
    </source>
</evidence>
<evidence type="ECO:0000256" key="9">
    <source>
        <dbReference type="ARBA" id="ARBA00022842"/>
    </source>
</evidence>
<dbReference type="CDD" id="cd18573">
    <property type="entry name" value="ABC_6TM_ABCB10_like"/>
    <property type="match status" value="1"/>
</dbReference>
<keyword evidence="8 24" id="KW-0067">ATP-binding</keyword>
<feature type="transmembrane region" description="Helical" evidence="21">
    <location>
        <begin position="358"/>
        <end position="382"/>
    </location>
</feature>
<evidence type="ECO:0000256" key="6">
    <source>
        <dbReference type="ARBA" id="ARBA00022741"/>
    </source>
</evidence>
<evidence type="ECO:0000259" key="23">
    <source>
        <dbReference type="PROSITE" id="PS50929"/>
    </source>
</evidence>
<evidence type="ECO:0000259" key="22">
    <source>
        <dbReference type="PROSITE" id="PS50893"/>
    </source>
</evidence>
<feature type="transmembrane region" description="Helical" evidence="21">
    <location>
        <begin position="282"/>
        <end position="301"/>
    </location>
</feature>
<dbReference type="InterPro" id="IPR039421">
    <property type="entry name" value="Type_1_exporter"/>
</dbReference>
<organism evidence="24 25">
    <name type="scientific">Folsomia candida</name>
    <name type="common">Springtail</name>
    <dbReference type="NCBI Taxonomy" id="158441"/>
    <lineage>
        <taxon>Eukaryota</taxon>
        <taxon>Metazoa</taxon>
        <taxon>Ecdysozoa</taxon>
        <taxon>Arthropoda</taxon>
        <taxon>Hexapoda</taxon>
        <taxon>Collembola</taxon>
        <taxon>Entomobryomorpha</taxon>
        <taxon>Isotomoidea</taxon>
        <taxon>Isotomidae</taxon>
        <taxon>Proisotominae</taxon>
        <taxon>Folsomia</taxon>
    </lineage>
</organism>
<evidence type="ECO:0000256" key="4">
    <source>
        <dbReference type="ARBA" id="ARBA00022692"/>
    </source>
</evidence>
<evidence type="ECO:0000313" key="24">
    <source>
        <dbReference type="EMBL" id="OXA59539.1"/>
    </source>
</evidence>
<evidence type="ECO:0000256" key="20">
    <source>
        <dbReference type="ARBA" id="ARBA00083334"/>
    </source>
</evidence>
<dbReference type="GO" id="GO:0016887">
    <property type="term" value="F:ATP hydrolysis activity"/>
    <property type="evidence" value="ECO:0007669"/>
    <property type="project" value="InterPro"/>
</dbReference>
<sequence length="701" mass="76802">MWMSNLSWTRWTGYPIRIGQQYRRLALVLTKPLSGGPPGRATWTLKAFLNGKHGVPVHRRNVADAKFHGGLNNTGGGYVLTQFIVGKRKLFTSALKLVESNNNITISASKNLVKKTVPKKEFGRLLSLAKSEKWTLTGAITLLLVSSVVTMSIPFCLGKVIDIIYTGDNPETTKDNLKKVSLALLGVFLIGGLCNFGRTYLMQLSGQRITNKMRTNVFSSILKQDIAFFDKNKTGELINRLSADTSLVSQSVTMNISDGLRSTFMITAGVGMMIYVSPKLAIVGLSIVPPVAGMAIMYGRYVRNITKKVQDSLATATQVAEERISNIRTVRAFSQEGLENRIYENRITELMQLAYKEALAKGIFFGMTGLSGNFIILSVLYYGGAMVSDHTITVGALSAFLLYAAYTGVALGGLSSFYSEMMKGLGASTRLWELIDRQPSIPLSGGIVMKELEGNIKFTNVSFAYQTRADAPIFSNVNLSIPAGSILAIVGASGSGKSTLGSLLLRYYDPTSGVISIDGTNISDLDPHFLRQQIGTVSQEPILFSCSIRDNILYGAMHPEEVSEERIHEVAQEANALDFILKFPQKFDTVVGERGIMLSGGQRQRIAIARALIKNPRILLFDEATSALDASSEHLVQEALERVAKNRTVISIAHRLSTIRNADNIAVLSEGKFVEVGAYEDLMTIENGMFRKLVERQTIQQ</sequence>
<name>A0A226EPX0_FOLCA</name>
<evidence type="ECO:0000256" key="7">
    <source>
        <dbReference type="ARBA" id="ARBA00022792"/>
    </source>
</evidence>
<dbReference type="Gene3D" id="1.20.1560.10">
    <property type="entry name" value="ABC transporter type 1, transmembrane domain"/>
    <property type="match status" value="1"/>
</dbReference>
<keyword evidence="11" id="KW-1278">Translocase</keyword>
<feature type="domain" description="ABC transmembrane type-1" evidence="23">
    <location>
        <begin position="138"/>
        <end position="423"/>
    </location>
</feature>
<dbReference type="Pfam" id="PF00005">
    <property type="entry name" value="ABC_tran"/>
    <property type="match status" value="1"/>
</dbReference>
<dbReference type="AlphaFoldDB" id="A0A226EPX0"/>
<proteinExistence type="inferred from homology"/>
<evidence type="ECO:0000256" key="21">
    <source>
        <dbReference type="SAM" id="Phobius"/>
    </source>
</evidence>
<dbReference type="Proteomes" id="UP000198287">
    <property type="component" value="Unassembled WGS sequence"/>
</dbReference>
<evidence type="ECO:0000256" key="1">
    <source>
        <dbReference type="ARBA" id="ARBA00004448"/>
    </source>
</evidence>
<dbReference type="PANTHER" id="PTHR43394">
    <property type="entry name" value="ATP-DEPENDENT PERMEASE MDL1, MITOCHONDRIAL"/>
    <property type="match status" value="1"/>
</dbReference>
<evidence type="ECO:0000256" key="12">
    <source>
        <dbReference type="ARBA" id="ARBA00022989"/>
    </source>
</evidence>
<dbReference type="PROSITE" id="PS50929">
    <property type="entry name" value="ABC_TM1F"/>
    <property type="match status" value="1"/>
</dbReference>
<evidence type="ECO:0000256" key="18">
    <source>
        <dbReference type="ARBA" id="ARBA00072683"/>
    </source>
</evidence>
<comment type="catalytic activity">
    <reaction evidence="16">
        <text>biliverdin IXalpha(in) + ATP + H2O = biliverdin IXalpha(out) + ADP + phosphate + H(+)</text>
        <dbReference type="Rhea" id="RHEA:82359"/>
        <dbReference type="ChEBI" id="CHEBI:15377"/>
        <dbReference type="ChEBI" id="CHEBI:15378"/>
        <dbReference type="ChEBI" id="CHEBI:30616"/>
        <dbReference type="ChEBI" id="CHEBI:43474"/>
        <dbReference type="ChEBI" id="CHEBI:57991"/>
        <dbReference type="ChEBI" id="CHEBI:456216"/>
    </reaction>
    <physiologicalReaction direction="left-to-right" evidence="16">
        <dbReference type="Rhea" id="RHEA:82360"/>
    </physiologicalReaction>
</comment>
<dbReference type="GO" id="GO:0046872">
    <property type="term" value="F:metal ion binding"/>
    <property type="evidence" value="ECO:0007669"/>
    <property type="project" value="UniProtKB-KW"/>
</dbReference>
<feature type="transmembrane region" description="Helical" evidence="21">
    <location>
        <begin position="134"/>
        <end position="161"/>
    </location>
</feature>
<feature type="domain" description="ABC transporter" evidence="22">
    <location>
        <begin position="456"/>
        <end position="695"/>
    </location>
</feature>
<feature type="transmembrane region" description="Helical" evidence="21">
    <location>
        <begin position="394"/>
        <end position="414"/>
    </location>
</feature>
<dbReference type="SUPFAM" id="SSF90123">
    <property type="entry name" value="ABC transporter transmembrane region"/>
    <property type="match status" value="1"/>
</dbReference>
<dbReference type="GO" id="GO:0015421">
    <property type="term" value="F:ABC-type oligopeptide transporter activity"/>
    <property type="evidence" value="ECO:0007669"/>
    <property type="project" value="TreeGrafter"/>
</dbReference>
<keyword evidence="12 21" id="KW-1133">Transmembrane helix</keyword>
<dbReference type="InterPro" id="IPR017871">
    <property type="entry name" value="ABC_transporter-like_CS"/>
</dbReference>
<evidence type="ECO:0000256" key="19">
    <source>
        <dbReference type="ARBA" id="ARBA00075187"/>
    </source>
</evidence>
<evidence type="ECO:0000256" key="5">
    <source>
        <dbReference type="ARBA" id="ARBA00022723"/>
    </source>
</evidence>
<dbReference type="OrthoDB" id="6500128at2759"/>
<dbReference type="FunFam" id="3.40.50.300:FF:000403">
    <property type="entry name" value="ATP-binding cassette sub-family B member 8, mitochondrial"/>
    <property type="match status" value="1"/>
</dbReference>
<dbReference type="EMBL" id="LNIX01000002">
    <property type="protein sequence ID" value="OXA59539.1"/>
    <property type="molecule type" value="Genomic_DNA"/>
</dbReference>
<protein>
    <recommendedName>
        <fullName evidence="18">ATP-binding cassette sub-family B member 10, mitochondrial</fullName>
    </recommendedName>
    <alternativeName>
        <fullName evidence="19">ABC-mitochondrial erythroid protein</fullName>
    </alternativeName>
    <alternativeName>
        <fullName evidence="20">ATP-binding cassette transporter 10</fullName>
    </alternativeName>
</protein>
<keyword evidence="15 21" id="KW-0472">Membrane</keyword>
<feature type="transmembrane region" description="Helical" evidence="21">
    <location>
        <begin position="181"/>
        <end position="201"/>
    </location>
</feature>
<dbReference type="PANTHER" id="PTHR43394:SF1">
    <property type="entry name" value="ATP-BINDING CASSETTE SUB-FAMILY B MEMBER 10, MITOCHONDRIAL"/>
    <property type="match status" value="1"/>
</dbReference>
<keyword evidence="6" id="KW-0547">Nucleotide-binding</keyword>
<keyword evidence="9" id="KW-0460">Magnesium</keyword>
<evidence type="ECO:0000256" key="3">
    <source>
        <dbReference type="ARBA" id="ARBA00022448"/>
    </source>
</evidence>
<dbReference type="GO" id="GO:0042802">
    <property type="term" value="F:identical protein binding"/>
    <property type="evidence" value="ECO:0007669"/>
    <property type="project" value="UniProtKB-ARBA"/>
</dbReference>
<dbReference type="InterPro" id="IPR027417">
    <property type="entry name" value="P-loop_NTPase"/>
</dbReference>
<dbReference type="SUPFAM" id="SSF52540">
    <property type="entry name" value="P-loop containing nucleoside triphosphate hydrolases"/>
    <property type="match status" value="1"/>
</dbReference>
<dbReference type="GO" id="GO:0005524">
    <property type="term" value="F:ATP binding"/>
    <property type="evidence" value="ECO:0007669"/>
    <property type="project" value="UniProtKB-KW"/>
</dbReference>
<keyword evidence="10" id="KW-0809">Transit peptide</keyword>
<comment type="similarity">
    <text evidence="2">Belongs to the ABC transporter superfamily. ABCB family. Mitochondrial peptide exporter (TC 3.A.1.212) subfamily.</text>
</comment>
<dbReference type="Pfam" id="PF00664">
    <property type="entry name" value="ABC_membrane"/>
    <property type="match status" value="1"/>
</dbReference>
<evidence type="ECO:0000313" key="25">
    <source>
        <dbReference type="Proteomes" id="UP000198287"/>
    </source>
</evidence>
<keyword evidence="5" id="KW-0479">Metal-binding</keyword>
<evidence type="ECO:0000256" key="16">
    <source>
        <dbReference type="ARBA" id="ARBA00052250"/>
    </source>
</evidence>
<dbReference type="Gene3D" id="3.40.50.300">
    <property type="entry name" value="P-loop containing nucleotide triphosphate hydrolases"/>
    <property type="match status" value="1"/>
</dbReference>
<dbReference type="InterPro" id="IPR003593">
    <property type="entry name" value="AAA+_ATPase"/>
</dbReference>
<dbReference type="GO" id="GO:0090374">
    <property type="term" value="P:oligopeptide export from mitochondrion"/>
    <property type="evidence" value="ECO:0007669"/>
    <property type="project" value="TreeGrafter"/>
</dbReference>
<dbReference type="PIRSF" id="PIRSF002773">
    <property type="entry name" value="ABC_prm/ATPase_B"/>
    <property type="match status" value="1"/>
</dbReference>
<dbReference type="CDD" id="cd03249">
    <property type="entry name" value="ABC_MTABC3_MDL1_MDL2"/>
    <property type="match status" value="1"/>
</dbReference>
<evidence type="ECO:0000256" key="14">
    <source>
        <dbReference type="ARBA" id="ARBA00023128"/>
    </source>
</evidence>
<comment type="caution">
    <text evidence="24">The sequence shown here is derived from an EMBL/GenBank/DDBJ whole genome shotgun (WGS) entry which is preliminary data.</text>
</comment>
<dbReference type="OMA" id="MYTGHTL"/>
<accession>A0A226EPX0</accession>
<dbReference type="SMART" id="SM00382">
    <property type="entry name" value="AAA"/>
    <property type="match status" value="1"/>
</dbReference>
<evidence type="ECO:0000256" key="10">
    <source>
        <dbReference type="ARBA" id="ARBA00022946"/>
    </source>
</evidence>
<evidence type="ECO:0000256" key="13">
    <source>
        <dbReference type="ARBA" id="ARBA00022990"/>
    </source>
</evidence>
<keyword evidence="4 21" id="KW-0812">Transmembrane</keyword>
<dbReference type="InterPro" id="IPR011527">
    <property type="entry name" value="ABC1_TM_dom"/>
</dbReference>
<keyword evidence="25" id="KW-1185">Reference proteome</keyword>
<dbReference type="GO" id="GO:0005743">
    <property type="term" value="C:mitochondrial inner membrane"/>
    <property type="evidence" value="ECO:0007669"/>
    <property type="project" value="UniProtKB-SubCell"/>
</dbReference>
<comment type="function">
    <text evidence="17">ATP-dependent transporter located in the mitochondrial inner membrane that catalyzes the export of biliverdin from the mitochondrial matrix, and plays a crucial role in hemoglobin synthesis and antioxidative stress. Participates in the early step of the heme biosynthetic process during insertion of iron into protoporphyrin IX (PPIX). Involved in the stabilization of the iron transporter mitoferrin-1/SLC25A37. In addition may be involved in mitochondrial unfolded protein response (UPRmt) signaling pathway, although ABCB10 probably does not participate in peptide export from mitochondria.</text>
</comment>
<evidence type="ECO:0000256" key="11">
    <source>
        <dbReference type="ARBA" id="ARBA00022967"/>
    </source>
</evidence>
<dbReference type="InterPro" id="IPR036640">
    <property type="entry name" value="ABC1_TM_sf"/>
</dbReference>
<reference evidence="24 25" key="1">
    <citation type="submission" date="2015-12" db="EMBL/GenBank/DDBJ databases">
        <title>The genome of Folsomia candida.</title>
        <authorList>
            <person name="Faddeeva A."/>
            <person name="Derks M.F."/>
            <person name="Anvar Y."/>
            <person name="Smit S."/>
            <person name="Van Straalen N."/>
            <person name="Roelofs D."/>
        </authorList>
    </citation>
    <scope>NUCLEOTIDE SEQUENCE [LARGE SCALE GENOMIC DNA]</scope>
    <source>
        <strain evidence="24 25">VU population</strain>
        <tissue evidence="24">Whole body</tissue>
    </source>
</reference>
<dbReference type="InterPro" id="IPR003439">
    <property type="entry name" value="ABC_transporter-like_ATP-bd"/>
</dbReference>
<gene>
    <name evidence="24" type="ORF">Fcan01_05927</name>
</gene>